<evidence type="ECO:0000313" key="1">
    <source>
        <dbReference type="EMBL" id="GEN36174.1"/>
    </source>
</evidence>
<gene>
    <name evidence="1" type="ORF">ADA01nite_36340</name>
</gene>
<name>A0A511VBF8_9BACL</name>
<dbReference type="AlphaFoldDB" id="A0A511VBF8"/>
<reference evidence="1 2" key="1">
    <citation type="submission" date="2019-07" db="EMBL/GenBank/DDBJ databases">
        <title>Whole genome shotgun sequence of Aneurinibacillus danicus NBRC 102444.</title>
        <authorList>
            <person name="Hosoyama A."/>
            <person name="Uohara A."/>
            <person name="Ohji S."/>
            <person name="Ichikawa N."/>
        </authorList>
    </citation>
    <scope>NUCLEOTIDE SEQUENCE [LARGE SCALE GENOMIC DNA]</scope>
    <source>
        <strain evidence="1 2">NBRC 102444</strain>
    </source>
</reference>
<proteinExistence type="predicted"/>
<keyword evidence="2" id="KW-1185">Reference proteome</keyword>
<comment type="caution">
    <text evidence="1">The sequence shown here is derived from an EMBL/GenBank/DDBJ whole genome shotgun (WGS) entry which is preliminary data.</text>
</comment>
<protein>
    <submittedName>
        <fullName evidence="1">Uncharacterized protein</fullName>
    </submittedName>
</protein>
<accession>A0A511VBF8</accession>
<dbReference type="EMBL" id="BJXX01000169">
    <property type="protein sequence ID" value="GEN36174.1"/>
    <property type="molecule type" value="Genomic_DNA"/>
</dbReference>
<evidence type="ECO:0000313" key="2">
    <source>
        <dbReference type="Proteomes" id="UP000321157"/>
    </source>
</evidence>
<dbReference type="Proteomes" id="UP000321157">
    <property type="component" value="Unassembled WGS sequence"/>
</dbReference>
<sequence length="46" mass="5456">MRGGCYERAAFFSVKIVRKEGEKEERRSREEKGIRLFSHGGFVREH</sequence>
<organism evidence="1 2">
    <name type="scientific">Aneurinibacillus danicus</name>
    <dbReference type="NCBI Taxonomy" id="267746"/>
    <lineage>
        <taxon>Bacteria</taxon>
        <taxon>Bacillati</taxon>
        <taxon>Bacillota</taxon>
        <taxon>Bacilli</taxon>
        <taxon>Bacillales</taxon>
        <taxon>Paenibacillaceae</taxon>
        <taxon>Aneurinibacillus group</taxon>
        <taxon>Aneurinibacillus</taxon>
    </lineage>
</organism>